<organism evidence="1">
    <name type="scientific">Arundo donax</name>
    <name type="common">Giant reed</name>
    <name type="synonym">Donax arundinaceus</name>
    <dbReference type="NCBI Taxonomy" id="35708"/>
    <lineage>
        <taxon>Eukaryota</taxon>
        <taxon>Viridiplantae</taxon>
        <taxon>Streptophyta</taxon>
        <taxon>Embryophyta</taxon>
        <taxon>Tracheophyta</taxon>
        <taxon>Spermatophyta</taxon>
        <taxon>Magnoliopsida</taxon>
        <taxon>Liliopsida</taxon>
        <taxon>Poales</taxon>
        <taxon>Poaceae</taxon>
        <taxon>PACMAD clade</taxon>
        <taxon>Arundinoideae</taxon>
        <taxon>Arundineae</taxon>
        <taxon>Arundo</taxon>
    </lineage>
</organism>
<dbReference type="EMBL" id="GBRH01161892">
    <property type="protein sequence ID" value="JAE36004.1"/>
    <property type="molecule type" value="Transcribed_RNA"/>
</dbReference>
<sequence>MVLIFLVNAYRLTMMFCASTKY</sequence>
<name>A0A0A9HJK7_ARUDO</name>
<accession>A0A0A9HJK7</accession>
<reference evidence="1" key="1">
    <citation type="submission" date="2014-09" db="EMBL/GenBank/DDBJ databases">
        <authorList>
            <person name="Magalhaes I.L.F."/>
            <person name="Oliveira U."/>
            <person name="Santos F.R."/>
            <person name="Vidigal T.H.D.A."/>
            <person name="Brescovit A.D."/>
            <person name="Santos A.J."/>
        </authorList>
    </citation>
    <scope>NUCLEOTIDE SEQUENCE</scope>
    <source>
        <tissue evidence="1">Shoot tissue taken approximately 20 cm above the soil surface</tissue>
    </source>
</reference>
<protein>
    <submittedName>
        <fullName evidence="1">Uncharacterized protein</fullName>
    </submittedName>
</protein>
<reference evidence="1" key="2">
    <citation type="journal article" date="2015" name="Data Brief">
        <title>Shoot transcriptome of the giant reed, Arundo donax.</title>
        <authorList>
            <person name="Barrero R.A."/>
            <person name="Guerrero F.D."/>
            <person name="Moolhuijzen P."/>
            <person name="Goolsby J.A."/>
            <person name="Tidwell J."/>
            <person name="Bellgard S.E."/>
            <person name="Bellgard M.I."/>
        </authorList>
    </citation>
    <scope>NUCLEOTIDE SEQUENCE</scope>
    <source>
        <tissue evidence="1">Shoot tissue taken approximately 20 cm above the soil surface</tissue>
    </source>
</reference>
<dbReference type="AlphaFoldDB" id="A0A0A9HJK7"/>
<proteinExistence type="predicted"/>
<evidence type="ECO:0000313" key="1">
    <source>
        <dbReference type="EMBL" id="JAE36004.1"/>
    </source>
</evidence>